<dbReference type="EMBL" id="LXQA011254765">
    <property type="protein sequence ID" value="MCI90808.1"/>
    <property type="molecule type" value="Genomic_DNA"/>
</dbReference>
<name>A0A392VQY1_9FABA</name>
<dbReference type="Proteomes" id="UP000265520">
    <property type="component" value="Unassembled WGS sequence"/>
</dbReference>
<organism evidence="1 2">
    <name type="scientific">Trifolium medium</name>
    <dbReference type="NCBI Taxonomy" id="97028"/>
    <lineage>
        <taxon>Eukaryota</taxon>
        <taxon>Viridiplantae</taxon>
        <taxon>Streptophyta</taxon>
        <taxon>Embryophyta</taxon>
        <taxon>Tracheophyta</taxon>
        <taxon>Spermatophyta</taxon>
        <taxon>Magnoliopsida</taxon>
        <taxon>eudicotyledons</taxon>
        <taxon>Gunneridae</taxon>
        <taxon>Pentapetalae</taxon>
        <taxon>rosids</taxon>
        <taxon>fabids</taxon>
        <taxon>Fabales</taxon>
        <taxon>Fabaceae</taxon>
        <taxon>Papilionoideae</taxon>
        <taxon>50 kb inversion clade</taxon>
        <taxon>NPAAA clade</taxon>
        <taxon>Hologalegina</taxon>
        <taxon>IRL clade</taxon>
        <taxon>Trifolieae</taxon>
        <taxon>Trifolium</taxon>
    </lineage>
</organism>
<feature type="non-terminal residue" evidence="1">
    <location>
        <position position="61"/>
    </location>
</feature>
<comment type="caution">
    <text evidence="1">The sequence shown here is derived from an EMBL/GenBank/DDBJ whole genome shotgun (WGS) entry which is preliminary data.</text>
</comment>
<proteinExistence type="predicted"/>
<reference evidence="1 2" key="1">
    <citation type="journal article" date="2018" name="Front. Plant Sci.">
        <title>Red Clover (Trifolium pratense) and Zigzag Clover (T. medium) - A Picture of Genomic Similarities and Differences.</title>
        <authorList>
            <person name="Dluhosova J."/>
            <person name="Istvanek J."/>
            <person name="Nedelnik J."/>
            <person name="Repkova J."/>
        </authorList>
    </citation>
    <scope>NUCLEOTIDE SEQUENCE [LARGE SCALE GENOMIC DNA]</scope>
    <source>
        <strain evidence="2">cv. 10/8</strain>
        <tissue evidence="1">Leaf</tissue>
    </source>
</reference>
<evidence type="ECO:0000313" key="2">
    <source>
        <dbReference type="Proteomes" id="UP000265520"/>
    </source>
</evidence>
<sequence>HSDASATPAASDCIIFRGSEATASEDEALQRHASEAHFRGSLTSEPEMLRCYSNLYSIWLK</sequence>
<dbReference type="AlphaFoldDB" id="A0A392VQY1"/>
<feature type="non-terminal residue" evidence="1">
    <location>
        <position position="1"/>
    </location>
</feature>
<accession>A0A392VQY1</accession>
<protein>
    <submittedName>
        <fullName evidence="1">Uncharacterized protein</fullName>
    </submittedName>
</protein>
<evidence type="ECO:0000313" key="1">
    <source>
        <dbReference type="EMBL" id="MCI90808.1"/>
    </source>
</evidence>
<keyword evidence="2" id="KW-1185">Reference proteome</keyword>